<proteinExistence type="predicted"/>
<dbReference type="PROSITE" id="PS51257">
    <property type="entry name" value="PROKAR_LIPOPROTEIN"/>
    <property type="match status" value="1"/>
</dbReference>
<feature type="transmembrane region" description="Helical" evidence="1">
    <location>
        <begin position="7"/>
        <end position="29"/>
    </location>
</feature>
<keyword evidence="1" id="KW-0472">Membrane</keyword>
<sequence length="67" mass="7575">MKLPEKLRVEVIIAVTGMPLVIAACVWRLDGTMQVLVPLGAALYWAVRIVMILLRDRRTMAKPRPPH</sequence>
<keyword evidence="1" id="KW-0812">Transmembrane</keyword>
<accession>A0A895XT94</accession>
<dbReference type="AlphaFoldDB" id="A0A895XT94"/>
<evidence type="ECO:0000313" key="2">
    <source>
        <dbReference type="EMBL" id="QSB06713.1"/>
    </source>
</evidence>
<dbReference type="Proteomes" id="UP000662939">
    <property type="component" value="Chromosome"/>
</dbReference>
<evidence type="ECO:0000313" key="3">
    <source>
        <dbReference type="Proteomes" id="UP000662939"/>
    </source>
</evidence>
<feature type="transmembrane region" description="Helical" evidence="1">
    <location>
        <begin position="35"/>
        <end position="54"/>
    </location>
</feature>
<keyword evidence="3" id="KW-1185">Reference proteome</keyword>
<reference evidence="2" key="1">
    <citation type="submission" date="2021-02" db="EMBL/GenBank/DDBJ databases">
        <title>Natronoglycomyces albus gen. nov., sp. nov, a haloalkaliphilic actinobacterium from a soda solonchak soil.</title>
        <authorList>
            <person name="Sorokin D.Y."/>
            <person name="Khijniak T.V."/>
            <person name="Zakharycheva A.P."/>
            <person name="Boueva O.V."/>
            <person name="Ariskina E.V."/>
            <person name="Hahnke R.L."/>
            <person name="Bunk B."/>
            <person name="Sproer C."/>
            <person name="Schumann P."/>
            <person name="Evtushenko L.I."/>
            <person name="Kublanov I.V."/>
        </authorList>
    </citation>
    <scope>NUCLEOTIDE SEQUENCE</scope>
    <source>
        <strain evidence="2">DSM 106290</strain>
    </source>
</reference>
<organism evidence="2 3">
    <name type="scientific">Natronoglycomyces albus</name>
    <dbReference type="NCBI Taxonomy" id="2811108"/>
    <lineage>
        <taxon>Bacteria</taxon>
        <taxon>Bacillati</taxon>
        <taxon>Actinomycetota</taxon>
        <taxon>Actinomycetes</taxon>
        <taxon>Glycomycetales</taxon>
        <taxon>Glycomycetaceae</taxon>
        <taxon>Natronoglycomyces</taxon>
    </lineage>
</organism>
<keyword evidence="1" id="KW-1133">Transmembrane helix</keyword>
<dbReference type="KEGG" id="nav:JQS30_07415"/>
<name>A0A895XT94_9ACTN</name>
<dbReference type="RefSeq" id="WP_213172723.1">
    <property type="nucleotide sequence ID" value="NZ_CP070496.1"/>
</dbReference>
<protein>
    <submittedName>
        <fullName evidence="2">Uncharacterized protein</fullName>
    </submittedName>
</protein>
<gene>
    <name evidence="2" type="ORF">JQS30_07415</name>
</gene>
<dbReference type="EMBL" id="CP070496">
    <property type="protein sequence ID" value="QSB06713.1"/>
    <property type="molecule type" value="Genomic_DNA"/>
</dbReference>
<evidence type="ECO:0000256" key="1">
    <source>
        <dbReference type="SAM" id="Phobius"/>
    </source>
</evidence>